<keyword evidence="10" id="KW-1185">Reference proteome</keyword>
<name>A0A1J4JPR6_9EUKA</name>
<feature type="transmembrane region" description="Helical" evidence="8">
    <location>
        <begin position="104"/>
        <end position="125"/>
    </location>
</feature>
<comment type="caution">
    <text evidence="9">The sequence shown here is derived from an EMBL/GenBank/DDBJ whole genome shotgun (WGS) entry which is preliminary data.</text>
</comment>
<feature type="transmembrane region" description="Helical" evidence="8">
    <location>
        <begin position="74"/>
        <end position="92"/>
    </location>
</feature>
<keyword evidence="6 8" id="KW-0472">Membrane</keyword>
<comment type="subcellular location">
    <subcellularLocation>
        <location evidence="1 8">Membrane</location>
        <topology evidence="1 8">Multi-pass membrane protein</topology>
    </subcellularLocation>
</comment>
<dbReference type="GO" id="GO:0015031">
    <property type="term" value="P:protein transport"/>
    <property type="evidence" value="ECO:0007669"/>
    <property type="project" value="UniProtKB-KW"/>
</dbReference>
<dbReference type="GO" id="GO:0005737">
    <property type="term" value="C:cytoplasm"/>
    <property type="evidence" value="ECO:0007669"/>
    <property type="project" value="UniProtKB-ARBA"/>
</dbReference>
<feature type="transmembrane region" description="Helical" evidence="8">
    <location>
        <begin position="47"/>
        <end position="68"/>
    </location>
</feature>
<keyword evidence="5 8" id="KW-1133">Transmembrane helix</keyword>
<dbReference type="GO" id="GO:0016192">
    <property type="term" value="P:vesicle-mediated transport"/>
    <property type="evidence" value="ECO:0007669"/>
    <property type="project" value="InterPro"/>
</dbReference>
<dbReference type="Proteomes" id="UP000179807">
    <property type="component" value="Unassembled WGS sequence"/>
</dbReference>
<proteinExistence type="inferred from homology"/>
<evidence type="ECO:0000256" key="3">
    <source>
        <dbReference type="ARBA" id="ARBA00022692"/>
    </source>
</evidence>
<comment type="similarity">
    <text evidence="7 8">Belongs to the SFT2 family.</text>
</comment>
<evidence type="ECO:0000256" key="2">
    <source>
        <dbReference type="ARBA" id="ARBA00022448"/>
    </source>
</evidence>
<protein>
    <recommendedName>
        <fullName evidence="8">Vesicle transport protein</fullName>
    </recommendedName>
</protein>
<comment type="function">
    <text evidence="8">May be involved in fusion of retrograde transport vesicles derived from an endocytic compartment with the Golgi complex.</text>
</comment>
<keyword evidence="3 8" id="KW-0812">Transmembrane</keyword>
<dbReference type="GeneID" id="94844122"/>
<accession>A0A1J4JPR6</accession>
<evidence type="ECO:0000313" key="9">
    <source>
        <dbReference type="EMBL" id="OHS99517.1"/>
    </source>
</evidence>
<dbReference type="PANTHER" id="PTHR23137">
    <property type="entry name" value="VESICLE TRANSPORT PROTEIN-RELATED"/>
    <property type="match status" value="1"/>
</dbReference>
<dbReference type="AlphaFoldDB" id="A0A1J4JPR6"/>
<dbReference type="Pfam" id="PF04178">
    <property type="entry name" value="Got1"/>
    <property type="match status" value="1"/>
</dbReference>
<dbReference type="VEuPathDB" id="TrichDB:TRFO_34018"/>
<dbReference type="OrthoDB" id="73614at2759"/>
<gene>
    <name evidence="9" type="ORF">TRFO_34018</name>
</gene>
<evidence type="ECO:0000256" key="6">
    <source>
        <dbReference type="ARBA" id="ARBA00023136"/>
    </source>
</evidence>
<evidence type="ECO:0000256" key="5">
    <source>
        <dbReference type="ARBA" id="ARBA00022989"/>
    </source>
</evidence>
<keyword evidence="4 8" id="KW-0653">Protein transport</keyword>
<dbReference type="InterPro" id="IPR007305">
    <property type="entry name" value="Vesicle_transpt_Got1/SFT2"/>
</dbReference>
<evidence type="ECO:0000313" key="10">
    <source>
        <dbReference type="Proteomes" id="UP000179807"/>
    </source>
</evidence>
<keyword evidence="2 8" id="KW-0813">Transport</keyword>
<evidence type="ECO:0000256" key="4">
    <source>
        <dbReference type="ARBA" id="ARBA00022927"/>
    </source>
</evidence>
<dbReference type="InterPro" id="IPR011691">
    <property type="entry name" value="Vesicle_transpt_SFT2"/>
</dbReference>
<dbReference type="RefSeq" id="XP_068352654.1">
    <property type="nucleotide sequence ID" value="XM_068509418.1"/>
</dbReference>
<feature type="transmembrane region" description="Helical" evidence="8">
    <location>
        <begin position="131"/>
        <end position="152"/>
    </location>
</feature>
<sequence>MRVSNKFWEVYNSKKSSVFLSMSQFTEVLNGDDKEDNCLNMSFKTRLIAGGICIGCGILLSFLSFISISSPTTFAIFYTLGTICAIGGSFFIAGPKTHIKALKFMPHAISTGVLVACIIMVFISALAIDSMILSILFVIGELIAVFFFTATLKETTWAIVKNFLKKVFSCCKKN</sequence>
<reference evidence="9" key="1">
    <citation type="submission" date="2016-10" db="EMBL/GenBank/DDBJ databases">
        <authorList>
            <person name="Benchimol M."/>
            <person name="Almeida L.G."/>
            <person name="Vasconcelos A.T."/>
            <person name="Perreira-Neves A."/>
            <person name="Rosa I.A."/>
            <person name="Tasca T."/>
            <person name="Bogo M.R."/>
            <person name="de Souza W."/>
        </authorList>
    </citation>
    <scope>NUCLEOTIDE SEQUENCE [LARGE SCALE GENOMIC DNA]</scope>
    <source>
        <strain evidence="9">K</strain>
    </source>
</reference>
<organism evidence="9 10">
    <name type="scientific">Tritrichomonas foetus</name>
    <dbReference type="NCBI Taxonomy" id="1144522"/>
    <lineage>
        <taxon>Eukaryota</taxon>
        <taxon>Metamonada</taxon>
        <taxon>Parabasalia</taxon>
        <taxon>Tritrichomonadida</taxon>
        <taxon>Tritrichomonadidae</taxon>
        <taxon>Tritrichomonas</taxon>
    </lineage>
</organism>
<dbReference type="GO" id="GO:0012505">
    <property type="term" value="C:endomembrane system"/>
    <property type="evidence" value="ECO:0007669"/>
    <property type="project" value="UniProtKB-ARBA"/>
</dbReference>
<dbReference type="GO" id="GO:0016020">
    <property type="term" value="C:membrane"/>
    <property type="evidence" value="ECO:0007669"/>
    <property type="project" value="UniProtKB-SubCell"/>
</dbReference>
<evidence type="ECO:0000256" key="7">
    <source>
        <dbReference type="ARBA" id="ARBA00025800"/>
    </source>
</evidence>
<evidence type="ECO:0000256" key="8">
    <source>
        <dbReference type="RuleBase" id="RU363111"/>
    </source>
</evidence>
<dbReference type="PANTHER" id="PTHR23137:SF36">
    <property type="entry name" value="VESICLE TRANSPORT PROTEIN SFT2C"/>
    <property type="match status" value="1"/>
</dbReference>
<dbReference type="EMBL" id="MLAK01001001">
    <property type="protein sequence ID" value="OHS99517.1"/>
    <property type="molecule type" value="Genomic_DNA"/>
</dbReference>
<evidence type="ECO:0000256" key="1">
    <source>
        <dbReference type="ARBA" id="ARBA00004141"/>
    </source>
</evidence>